<dbReference type="GO" id="GO:0005886">
    <property type="term" value="C:plasma membrane"/>
    <property type="evidence" value="ECO:0007669"/>
    <property type="project" value="UniProtKB-SubCell"/>
</dbReference>
<keyword evidence="5" id="KW-0677">Repeat</keyword>
<evidence type="ECO:0000256" key="6">
    <source>
        <dbReference type="ARBA" id="ARBA00022741"/>
    </source>
</evidence>
<accession>A0A377IDD1</accession>
<dbReference type="EC" id="3.6.3.17" evidence="11"/>
<evidence type="ECO:0000256" key="4">
    <source>
        <dbReference type="ARBA" id="ARBA00022597"/>
    </source>
</evidence>
<protein>
    <submittedName>
        <fullName evidence="11">Sugar ABC transporter ATP-binding protein</fullName>
        <ecNumber evidence="11">3.6.3.17</ecNumber>
    </submittedName>
</protein>
<sequence>MMAEQNLLEVKGLKKAFGDVIALKDARFTLKKGSIHALCGGNGAGKSTFLSLLMGFIQPDEGEILIKGKAFHFSHPKQAIDAGIAIVQQELSVIPDLSVAENIYLGSEPRKMGFIDFKTLHKKTRTLLDSLGFTDISESEKMRNLSVAEQQLVEIAKALSHANAEIIILDEPTSAISEEDTQKLFSAIRHLTHQGKGIIYVSHRLSEILTIADSYTIFRDGCYITQGKIAEITREMLIKHIIGSELNEEFAKYNQPEKSLLFEAKNICWKDKLHNISFQLHKGEILGIYGLVDSGRSELFDLIFGIHYPDEGEFYLHQHLLSNHSPKQAIEAGIAYVTEDRRDTGLILCRSINENINITHWSALTKYAFIKERLGNASAEEMIKKFNIKTSNAQQKVINLSGGNQQKVILGKWALTNPDLMLLDEPTRGIDIGAKKEIYHFMSQFAQQGKGILLVSSELSEIIRMSDRILVFKEGKINGILTRNEFSQTKLMQLAS</sequence>
<comment type="subcellular location">
    <subcellularLocation>
        <location evidence="1">Cell membrane</location>
        <topology evidence="1">Peripheral membrane protein</topology>
    </subcellularLocation>
</comment>
<keyword evidence="3" id="KW-1003">Cell membrane</keyword>
<evidence type="ECO:0000256" key="8">
    <source>
        <dbReference type="ARBA" id="ARBA00022967"/>
    </source>
</evidence>
<reference evidence="11 12" key="1">
    <citation type="submission" date="2018-06" db="EMBL/GenBank/DDBJ databases">
        <authorList>
            <consortium name="Pathogen Informatics"/>
            <person name="Doyle S."/>
        </authorList>
    </citation>
    <scope>NUCLEOTIDE SEQUENCE [LARGE SCALE GENOMIC DNA]</scope>
    <source>
        <strain evidence="11 12">NCTC11296</strain>
    </source>
</reference>
<evidence type="ECO:0000256" key="7">
    <source>
        <dbReference type="ARBA" id="ARBA00022840"/>
    </source>
</evidence>
<dbReference type="Proteomes" id="UP000254465">
    <property type="component" value="Unassembled WGS sequence"/>
</dbReference>
<proteinExistence type="predicted"/>
<keyword evidence="8" id="KW-1278">Translocase</keyword>
<keyword evidence="6" id="KW-0547">Nucleotide-binding</keyword>
<evidence type="ECO:0000259" key="10">
    <source>
        <dbReference type="PROSITE" id="PS50893"/>
    </source>
</evidence>
<dbReference type="InterPro" id="IPR050107">
    <property type="entry name" value="ABC_carbohydrate_import_ATPase"/>
</dbReference>
<dbReference type="SMART" id="SM00382">
    <property type="entry name" value="AAA"/>
    <property type="match status" value="2"/>
</dbReference>
<keyword evidence="7 11" id="KW-0067">ATP-binding</keyword>
<dbReference type="Pfam" id="PF00005">
    <property type="entry name" value="ABC_tran"/>
    <property type="match status" value="2"/>
</dbReference>
<dbReference type="PANTHER" id="PTHR43790:SF3">
    <property type="entry name" value="D-ALLOSE IMPORT ATP-BINDING PROTEIN ALSA-RELATED"/>
    <property type="match status" value="1"/>
</dbReference>
<keyword evidence="11" id="KW-0378">Hydrolase</keyword>
<feature type="domain" description="ABC transporter" evidence="10">
    <location>
        <begin position="255"/>
        <end position="494"/>
    </location>
</feature>
<dbReference type="CDD" id="cd03215">
    <property type="entry name" value="ABC_Carb_Monos_II"/>
    <property type="match status" value="1"/>
</dbReference>
<dbReference type="InterPro" id="IPR027417">
    <property type="entry name" value="P-loop_NTPase"/>
</dbReference>
<evidence type="ECO:0000313" key="12">
    <source>
        <dbReference type="Proteomes" id="UP000254465"/>
    </source>
</evidence>
<dbReference type="CDD" id="cd03216">
    <property type="entry name" value="ABC_Carb_Monos_I"/>
    <property type="match status" value="1"/>
</dbReference>
<evidence type="ECO:0000256" key="1">
    <source>
        <dbReference type="ARBA" id="ARBA00004202"/>
    </source>
</evidence>
<keyword evidence="2" id="KW-0813">Transport</keyword>
<dbReference type="GO" id="GO:0005524">
    <property type="term" value="F:ATP binding"/>
    <property type="evidence" value="ECO:0007669"/>
    <property type="project" value="UniProtKB-KW"/>
</dbReference>
<evidence type="ECO:0000313" key="11">
    <source>
        <dbReference type="EMBL" id="STO72769.1"/>
    </source>
</evidence>
<dbReference type="InterPro" id="IPR003439">
    <property type="entry name" value="ABC_transporter-like_ATP-bd"/>
</dbReference>
<dbReference type="InterPro" id="IPR003593">
    <property type="entry name" value="AAA+_ATPase"/>
</dbReference>
<dbReference type="PROSITE" id="PS00211">
    <property type="entry name" value="ABC_TRANSPORTER_1"/>
    <property type="match status" value="1"/>
</dbReference>
<dbReference type="PROSITE" id="PS50893">
    <property type="entry name" value="ABC_TRANSPORTER_2"/>
    <property type="match status" value="2"/>
</dbReference>
<evidence type="ECO:0000256" key="2">
    <source>
        <dbReference type="ARBA" id="ARBA00022448"/>
    </source>
</evidence>
<feature type="domain" description="ABC transporter" evidence="10">
    <location>
        <begin position="8"/>
        <end position="245"/>
    </location>
</feature>
<dbReference type="FunFam" id="3.40.50.300:FF:000127">
    <property type="entry name" value="Ribose import ATP-binding protein RbsA"/>
    <property type="match status" value="1"/>
</dbReference>
<dbReference type="RefSeq" id="WP_017805217.1">
    <property type="nucleotide sequence ID" value="NZ_PQVK01000277.1"/>
</dbReference>
<dbReference type="EMBL" id="UGHK01000002">
    <property type="protein sequence ID" value="STO72769.1"/>
    <property type="molecule type" value="Genomic_DNA"/>
</dbReference>
<gene>
    <name evidence="11" type="primary">rbsA_2</name>
    <name evidence="11" type="ORF">NCTC11296_02712</name>
</gene>
<dbReference type="AlphaFoldDB" id="A0A377IDD1"/>
<organism evidence="11 12">
    <name type="scientific">Avibacterium paragallinarum</name>
    <name type="common">Haemophilus gallinarum</name>
    <dbReference type="NCBI Taxonomy" id="728"/>
    <lineage>
        <taxon>Bacteria</taxon>
        <taxon>Pseudomonadati</taxon>
        <taxon>Pseudomonadota</taxon>
        <taxon>Gammaproteobacteria</taxon>
        <taxon>Pasteurellales</taxon>
        <taxon>Pasteurellaceae</taxon>
        <taxon>Avibacterium</taxon>
    </lineage>
</organism>
<evidence type="ECO:0000256" key="9">
    <source>
        <dbReference type="ARBA" id="ARBA00023136"/>
    </source>
</evidence>
<keyword evidence="4" id="KW-0762">Sugar transport</keyword>
<keyword evidence="9" id="KW-0472">Membrane</keyword>
<dbReference type="GO" id="GO:0016887">
    <property type="term" value="F:ATP hydrolysis activity"/>
    <property type="evidence" value="ECO:0007669"/>
    <property type="project" value="InterPro"/>
</dbReference>
<dbReference type="InterPro" id="IPR017871">
    <property type="entry name" value="ABC_transporter-like_CS"/>
</dbReference>
<dbReference type="SUPFAM" id="SSF52540">
    <property type="entry name" value="P-loop containing nucleoside triphosphate hydrolases"/>
    <property type="match status" value="2"/>
</dbReference>
<evidence type="ECO:0000256" key="5">
    <source>
        <dbReference type="ARBA" id="ARBA00022737"/>
    </source>
</evidence>
<dbReference type="PANTHER" id="PTHR43790">
    <property type="entry name" value="CARBOHYDRATE TRANSPORT ATP-BINDING PROTEIN MG119-RELATED"/>
    <property type="match status" value="1"/>
</dbReference>
<name>A0A377IDD1_AVIPA</name>
<evidence type="ECO:0000256" key="3">
    <source>
        <dbReference type="ARBA" id="ARBA00022475"/>
    </source>
</evidence>
<dbReference type="Gene3D" id="3.40.50.300">
    <property type="entry name" value="P-loop containing nucleotide triphosphate hydrolases"/>
    <property type="match status" value="2"/>
</dbReference>